<dbReference type="EMBL" id="JBHTIR010002807">
    <property type="protein sequence ID" value="MFD0854255.1"/>
    <property type="molecule type" value="Genomic_DNA"/>
</dbReference>
<dbReference type="SUPFAM" id="SSF53474">
    <property type="entry name" value="alpha/beta-Hydrolases"/>
    <property type="match status" value="1"/>
</dbReference>
<reference evidence="3" key="1">
    <citation type="journal article" date="2019" name="Int. J. Syst. Evol. Microbiol.">
        <title>The Global Catalogue of Microorganisms (GCM) 10K type strain sequencing project: providing services to taxonomists for standard genome sequencing and annotation.</title>
        <authorList>
            <consortium name="The Broad Institute Genomics Platform"/>
            <consortium name="The Broad Institute Genome Sequencing Center for Infectious Disease"/>
            <person name="Wu L."/>
            <person name="Ma J."/>
        </authorList>
    </citation>
    <scope>NUCLEOTIDE SEQUENCE [LARGE SCALE GENOMIC DNA]</scope>
    <source>
        <strain evidence="3">JCM 31696</strain>
    </source>
</reference>
<evidence type="ECO:0000313" key="3">
    <source>
        <dbReference type="Proteomes" id="UP001597083"/>
    </source>
</evidence>
<evidence type="ECO:0000259" key="1">
    <source>
        <dbReference type="Pfam" id="PF12697"/>
    </source>
</evidence>
<dbReference type="Gene3D" id="3.40.50.1820">
    <property type="entry name" value="alpha/beta hydrolase"/>
    <property type="match status" value="1"/>
</dbReference>
<keyword evidence="2" id="KW-0378">Hydrolase</keyword>
<comment type="caution">
    <text evidence="2">The sequence shown here is derived from an EMBL/GenBank/DDBJ whole genome shotgun (WGS) entry which is preliminary data.</text>
</comment>
<accession>A0ABW3CIC4</accession>
<dbReference type="InterPro" id="IPR000073">
    <property type="entry name" value="AB_hydrolase_1"/>
</dbReference>
<dbReference type="Pfam" id="PF12697">
    <property type="entry name" value="Abhydrolase_6"/>
    <property type="match status" value="1"/>
</dbReference>
<proteinExistence type="predicted"/>
<feature type="non-terminal residue" evidence="2">
    <location>
        <position position="1"/>
    </location>
</feature>
<sequence>LSRLSPEMTALIGEELRGARPERLGDAVTALSSALRAMFIDPRPVQAAIAGAPASALVLWGDEDQLVTRITLEDLLRRRPDWELRVFEGYGHLLPVEMPDEYARTVGAWLGVDQP</sequence>
<protein>
    <submittedName>
        <fullName evidence="2">Alpha/beta fold hydrolase</fullName>
    </submittedName>
</protein>
<dbReference type="GO" id="GO:0016787">
    <property type="term" value="F:hydrolase activity"/>
    <property type="evidence" value="ECO:0007669"/>
    <property type="project" value="UniProtKB-KW"/>
</dbReference>
<feature type="domain" description="AB hydrolase-1" evidence="1">
    <location>
        <begin position="25"/>
        <end position="104"/>
    </location>
</feature>
<organism evidence="2 3">
    <name type="scientific">Actinomadura adrarensis</name>
    <dbReference type="NCBI Taxonomy" id="1819600"/>
    <lineage>
        <taxon>Bacteria</taxon>
        <taxon>Bacillati</taxon>
        <taxon>Actinomycetota</taxon>
        <taxon>Actinomycetes</taxon>
        <taxon>Streptosporangiales</taxon>
        <taxon>Thermomonosporaceae</taxon>
        <taxon>Actinomadura</taxon>
    </lineage>
</organism>
<evidence type="ECO:0000313" key="2">
    <source>
        <dbReference type="EMBL" id="MFD0854255.1"/>
    </source>
</evidence>
<keyword evidence="3" id="KW-1185">Reference proteome</keyword>
<dbReference type="InterPro" id="IPR029058">
    <property type="entry name" value="AB_hydrolase_fold"/>
</dbReference>
<dbReference type="Proteomes" id="UP001597083">
    <property type="component" value="Unassembled WGS sequence"/>
</dbReference>
<name>A0ABW3CIC4_9ACTN</name>
<gene>
    <name evidence="2" type="ORF">ACFQ07_18600</name>
</gene>